<keyword evidence="4" id="KW-0804">Transcription</keyword>
<dbReference type="Pfam" id="PF03466">
    <property type="entry name" value="LysR_substrate"/>
    <property type="match status" value="1"/>
</dbReference>
<dbReference type="GO" id="GO:0003677">
    <property type="term" value="F:DNA binding"/>
    <property type="evidence" value="ECO:0007669"/>
    <property type="project" value="UniProtKB-KW"/>
</dbReference>
<keyword evidence="7" id="KW-1185">Reference proteome</keyword>
<dbReference type="PANTHER" id="PTHR30346:SF30">
    <property type="entry name" value="SMALL NEUTRAL PROTEASE REGULATORY PROTEIN"/>
    <property type="match status" value="1"/>
</dbReference>
<dbReference type="CDD" id="cd08414">
    <property type="entry name" value="PBP2_LTTR_aromatics_like"/>
    <property type="match status" value="1"/>
</dbReference>
<keyword evidence="3 6" id="KW-0238">DNA-binding</keyword>
<evidence type="ECO:0000313" key="7">
    <source>
        <dbReference type="Proteomes" id="UP000198953"/>
    </source>
</evidence>
<evidence type="ECO:0000313" key="6">
    <source>
        <dbReference type="EMBL" id="SEM33831.1"/>
    </source>
</evidence>
<dbReference type="InterPro" id="IPR000847">
    <property type="entry name" value="LysR_HTH_N"/>
</dbReference>
<evidence type="ECO:0000256" key="4">
    <source>
        <dbReference type="ARBA" id="ARBA00023163"/>
    </source>
</evidence>
<dbReference type="PANTHER" id="PTHR30346">
    <property type="entry name" value="TRANSCRIPTIONAL DUAL REGULATOR HCAR-RELATED"/>
    <property type="match status" value="1"/>
</dbReference>
<sequence>MSHNSDMDLELRHLRMICAIAETGSVTRAAARLGLTQPAMTTQLRKVEKIVGGELFVRSRSGAAPTLLGRQVVARARIVLSEIDGLFCDLRDAHAPATRLQLGSVHTACVATVVDRVGEELPGRAVSLRIEPSAVLLADALAQGELDAALMGMMEGFDVPLRAPVVSRTLIPHHPIFVALSAAHPLAELAEIPLGALREESWISPPGADDGSLAALRASCRAAGFEPDVRYDAPSGGGHHLVAAGHGVRLVDPTWPPQPGTAVRPLAGEPQAARLVVAWRRDRLSTQAAAAVYRGLATAFLGHVDDNPAFRRWWDAHPETHPLL</sequence>
<gene>
    <name evidence="6" type="ORF">SAMN05660976_04841</name>
</gene>
<evidence type="ECO:0000259" key="5">
    <source>
        <dbReference type="PROSITE" id="PS50931"/>
    </source>
</evidence>
<dbReference type="EMBL" id="FOBF01000012">
    <property type="protein sequence ID" value="SEM33831.1"/>
    <property type="molecule type" value="Genomic_DNA"/>
</dbReference>
<dbReference type="Gene3D" id="3.40.190.10">
    <property type="entry name" value="Periplasmic binding protein-like II"/>
    <property type="match status" value="2"/>
</dbReference>
<dbReference type="AlphaFoldDB" id="A0A1H7XJ96"/>
<dbReference type="InterPro" id="IPR005119">
    <property type="entry name" value="LysR_subst-bd"/>
</dbReference>
<organism evidence="6 7">
    <name type="scientific">Nonomuraea pusilla</name>
    <dbReference type="NCBI Taxonomy" id="46177"/>
    <lineage>
        <taxon>Bacteria</taxon>
        <taxon>Bacillati</taxon>
        <taxon>Actinomycetota</taxon>
        <taxon>Actinomycetes</taxon>
        <taxon>Streptosporangiales</taxon>
        <taxon>Streptosporangiaceae</taxon>
        <taxon>Nonomuraea</taxon>
    </lineage>
</organism>
<proteinExistence type="inferred from homology"/>
<name>A0A1H7XJ96_9ACTN</name>
<reference evidence="6 7" key="1">
    <citation type="submission" date="2016-10" db="EMBL/GenBank/DDBJ databases">
        <authorList>
            <person name="de Groot N.N."/>
        </authorList>
    </citation>
    <scope>NUCLEOTIDE SEQUENCE [LARGE SCALE GENOMIC DNA]</scope>
    <source>
        <strain evidence="6 7">DSM 43357</strain>
    </source>
</reference>
<dbReference type="InterPro" id="IPR036390">
    <property type="entry name" value="WH_DNA-bd_sf"/>
</dbReference>
<dbReference type="Proteomes" id="UP000198953">
    <property type="component" value="Unassembled WGS sequence"/>
</dbReference>
<comment type="similarity">
    <text evidence="1">Belongs to the LysR transcriptional regulatory family.</text>
</comment>
<evidence type="ECO:0000256" key="1">
    <source>
        <dbReference type="ARBA" id="ARBA00009437"/>
    </source>
</evidence>
<dbReference type="STRING" id="46177.SAMN05660976_04841"/>
<accession>A0A1H7XJ96</accession>
<dbReference type="PROSITE" id="PS50931">
    <property type="entry name" value="HTH_LYSR"/>
    <property type="match status" value="1"/>
</dbReference>
<dbReference type="GO" id="GO:0032993">
    <property type="term" value="C:protein-DNA complex"/>
    <property type="evidence" value="ECO:0007669"/>
    <property type="project" value="TreeGrafter"/>
</dbReference>
<dbReference type="InterPro" id="IPR036388">
    <property type="entry name" value="WH-like_DNA-bd_sf"/>
</dbReference>
<keyword evidence="2" id="KW-0805">Transcription regulation</keyword>
<feature type="domain" description="HTH lysR-type" evidence="5">
    <location>
        <begin position="9"/>
        <end position="66"/>
    </location>
</feature>
<dbReference type="SUPFAM" id="SSF53850">
    <property type="entry name" value="Periplasmic binding protein-like II"/>
    <property type="match status" value="1"/>
</dbReference>
<evidence type="ECO:0000256" key="3">
    <source>
        <dbReference type="ARBA" id="ARBA00023125"/>
    </source>
</evidence>
<dbReference type="Pfam" id="PF00126">
    <property type="entry name" value="HTH_1"/>
    <property type="match status" value="1"/>
</dbReference>
<protein>
    <submittedName>
        <fullName evidence="6">DNA-binding transcriptional regulator, LysR family</fullName>
    </submittedName>
</protein>
<dbReference type="PRINTS" id="PR00039">
    <property type="entry name" value="HTHLYSR"/>
</dbReference>
<dbReference type="Gene3D" id="1.10.10.10">
    <property type="entry name" value="Winged helix-like DNA-binding domain superfamily/Winged helix DNA-binding domain"/>
    <property type="match status" value="1"/>
</dbReference>
<dbReference type="SUPFAM" id="SSF46785">
    <property type="entry name" value="Winged helix' DNA-binding domain"/>
    <property type="match status" value="1"/>
</dbReference>
<evidence type="ECO:0000256" key="2">
    <source>
        <dbReference type="ARBA" id="ARBA00023015"/>
    </source>
</evidence>
<dbReference type="GO" id="GO:0003700">
    <property type="term" value="F:DNA-binding transcription factor activity"/>
    <property type="evidence" value="ECO:0007669"/>
    <property type="project" value="InterPro"/>
</dbReference>